<dbReference type="Pfam" id="PF02771">
    <property type="entry name" value="Acyl-CoA_dh_N"/>
    <property type="match status" value="1"/>
</dbReference>
<dbReference type="RefSeq" id="WP_128852246.1">
    <property type="nucleotide sequence ID" value="NZ_JBHUTW010000031.1"/>
</dbReference>
<dbReference type="SUPFAM" id="SSF56645">
    <property type="entry name" value="Acyl-CoA dehydrogenase NM domain-like"/>
    <property type="match status" value="1"/>
</dbReference>
<evidence type="ECO:0000313" key="4">
    <source>
        <dbReference type="EMBL" id="KAB2587514.1"/>
    </source>
</evidence>
<dbReference type="Gene3D" id="1.10.540.10">
    <property type="entry name" value="Acyl-CoA dehydrogenase/oxidase, N-terminal domain"/>
    <property type="match status" value="1"/>
</dbReference>
<dbReference type="PANTHER" id="PTHR43884:SF12">
    <property type="entry name" value="ISOVALERYL-COA DEHYDROGENASE, MITOCHONDRIAL-RELATED"/>
    <property type="match status" value="1"/>
</dbReference>
<evidence type="ECO:0000259" key="2">
    <source>
        <dbReference type="Pfam" id="PF02771"/>
    </source>
</evidence>
<dbReference type="InterPro" id="IPR013786">
    <property type="entry name" value="AcylCoA_DH/ox_N"/>
</dbReference>
<protein>
    <submittedName>
        <fullName evidence="4">Acyl-CoA dehydrogenase</fullName>
    </submittedName>
</protein>
<feature type="domain" description="Acyl-CoA dehydrogenase/oxidase N-terminal" evidence="2">
    <location>
        <begin position="9"/>
        <end position="96"/>
    </location>
</feature>
<proteinExistence type="predicted"/>
<dbReference type="AlphaFoldDB" id="A0A5N5EN53"/>
<evidence type="ECO:0000313" key="5">
    <source>
        <dbReference type="Proteomes" id="UP000326907"/>
    </source>
</evidence>
<dbReference type="GO" id="GO:0003995">
    <property type="term" value="F:acyl-CoA dehydrogenase activity"/>
    <property type="evidence" value="ECO:0007669"/>
    <property type="project" value="TreeGrafter"/>
</dbReference>
<keyword evidence="1" id="KW-0560">Oxidoreductase</keyword>
<organism evidence="4 5">
    <name type="scientific">Streptomyces arboris</name>
    <dbReference type="NCBI Taxonomy" id="2600619"/>
    <lineage>
        <taxon>Bacteria</taxon>
        <taxon>Bacillati</taxon>
        <taxon>Actinomycetota</taxon>
        <taxon>Actinomycetes</taxon>
        <taxon>Kitasatosporales</taxon>
        <taxon>Streptomycetaceae</taxon>
        <taxon>Streptomyces</taxon>
    </lineage>
</organism>
<keyword evidence="5" id="KW-1185">Reference proteome</keyword>
<feature type="domain" description="Acyl-CoA dehydrogenase C-terminal" evidence="3">
    <location>
        <begin position="239"/>
        <end position="368"/>
    </location>
</feature>
<name>A0A5N5EN53_9ACTN</name>
<dbReference type="GO" id="GO:0050660">
    <property type="term" value="F:flavin adenine dinucleotide binding"/>
    <property type="evidence" value="ECO:0007669"/>
    <property type="project" value="InterPro"/>
</dbReference>
<dbReference type="Pfam" id="PF08028">
    <property type="entry name" value="Acyl-CoA_dh_2"/>
    <property type="match status" value="1"/>
</dbReference>
<sequence length="391" mass="42041">MTTADDTFRTVLDAVRSIAPTLRENAARADREGWIPDENIELLEKAGVFGIAVPARFGGTDLPAAQQTAVVDEVARACGSTGWVTSVWITTAWMATLYPDRTQEEAFAAGRVRMSGGFTPSGTLVPTEGGYLLSGSWRFNTGVRGAQWNVCAALVEHEDGRFEDLYPLVPTSDLTIGDDWDVFGAAGTGSVTSSAENVFVPAHRVVGAEAYESATRDRWNADVKGRNYHLLSYILAVSTSVFTGLAKAALDTFVAKAPGKGIAYSNWTEQNQHPHLQVQLAVAANKIAASETLQASFVALLQEQADEGRPLTVEEKARIRGQIAYIVQTTKEAADLLYTLSPASTILRSGALQRIQRDILALSAHGLMAPVANFEVQGRVLLGLEPGNDYL</sequence>
<dbReference type="EMBL" id="VYUA01000099">
    <property type="protein sequence ID" value="KAB2587514.1"/>
    <property type="molecule type" value="Genomic_DNA"/>
</dbReference>
<dbReference type="InterPro" id="IPR037069">
    <property type="entry name" value="AcylCoA_DH/ox_N_sf"/>
</dbReference>
<accession>A0A5N5EN53</accession>
<dbReference type="InterPro" id="IPR046373">
    <property type="entry name" value="Acyl-CoA_Oxase/DH_mid-dom_sf"/>
</dbReference>
<reference evidence="4 5" key="1">
    <citation type="submission" date="2019-09" db="EMBL/GenBank/DDBJ databases">
        <authorList>
            <person name="Liu P."/>
        </authorList>
    </citation>
    <scope>NUCLEOTIDE SEQUENCE [LARGE SCALE GENOMIC DNA]</scope>
    <source>
        <strain evidence="4 5">TRM68085</strain>
    </source>
</reference>
<dbReference type="PIRSF" id="PIRSF016578">
    <property type="entry name" value="HsaA"/>
    <property type="match status" value="1"/>
</dbReference>
<evidence type="ECO:0000259" key="3">
    <source>
        <dbReference type="Pfam" id="PF08028"/>
    </source>
</evidence>
<evidence type="ECO:0000256" key="1">
    <source>
        <dbReference type="ARBA" id="ARBA00023002"/>
    </source>
</evidence>
<comment type="caution">
    <text evidence="4">The sequence shown here is derived from an EMBL/GenBank/DDBJ whole genome shotgun (WGS) entry which is preliminary data.</text>
</comment>
<gene>
    <name evidence="4" type="ORF">F5983_37550</name>
</gene>
<dbReference type="Proteomes" id="UP000326907">
    <property type="component" value="Unassembled WGS sequence"/>
</dbReference>
<dbReference type="Gene3D" id="2.40.110.10">
    <property type="entry name" value="Butyryl-CoA Dehydrogenase, subunit A, domain 2"/>
    <property type="match status" value="1"/>
</dbReference>
<dbReference type="InterPro" id="IPR009100">
    <property type="entry name" value="AcylCoA_DH/oxidase_NM_dom_sf"/>
</dbReference>
<dbReference type="InterPro" id="IPR013107">
    <property type="entry name" value="Acyl-CoA_DH_C"/>
</dbReference>
<dbReference type="Gene3D" id="1.20.140.10">
    <property type="entry name" value="Butyryl-CoA Dehydrogenase, subunit A, domain 3"/>
    <property type="match status" value="1"/>
</dbReference>
<dbReference type="PANTHER" id="PTHR43884">
    <property type="entry name" value="ACYL-COA DEHYDROGENASE"/>
    <property type="match status" value="1"/>
</dbReference>